<dbReference type="GO" id="GO:0006511">
    <property type="term" value="P:ubiquitin-dependent protein catabolic process"/>
    <property type="evidence" value="ECO:0007669"/>
    <property type="project" value="TreeGrafter"/>
</dbReference>
<dbReference type="Pfam" id="PF00632">
    <property type="entry name" value="HECT"/>
    <property type="match status" value="1"/>
</dbReference>
<dbReference type="SMART" id="SM00119">
    <property type="entry name" value="HECTc"/>
    <property type="match status" value="1"/>
</dbReference>
<comment type="caution">
    <text evidence="12">The sequence shown here is derived from an EMBL/GenBank/DDBJ whole genome shotgun (WGS) entry which is preliminary data.</text>
</comment>
<evidence type="ECO:0000256" key="10">
    <source>
        <dbReference type="PROSITE-ProRule" id="PRU00104"/>
    </source>
</evidence>
<dbReference type="SMART" id="SM00015">
    <property type="entry name" value="IQ"/>
    <property type="match status" value="1"/>
</dbReference>
<dbReference type="EC" id="2.3.2.26" evidence="3"/>
<dbReference type="CDD" id="cd00078">
    <property type="entry name" value="HECTc"/>
    <property type="match status" value="1"/>
</dbReference>
<feature type="active site" description="Glycyl thioester intermediate" evidence="10">
    <location>
        <position position="971"/>
    </location>
</feature>
<dbReference type="PROSITE" id="PS50096">
    <property type="entry name" value="IQ"/>
    <property type="match status" value="1"/>
</dbReference>
<dbReference type="Gene3D" id="3.30.2410.10">
    <property type="entry name" value="Hect, E3 ligase catalytic domain"/>
    <property type="match status" value="1"/>
</dbReference>
<dbReference type="InterPro" id="IPR044611">
    <property type="entry name" value="E3A/B/C-like"/>
</dbReference>
<dbReference type="PANTHER" id="PTHR45700:SF3">
    <property type="entry name" value="UBIQUITIN-PROTEIN LIGASE E3B"/>
    <property type="match status" value="1"/>
</dbReference>
<evidence type="ECO:0000256" key="8">
    <source>
        <dbReference type="ARBA" id="ARBA00067505"/>
    </source>
</evidence>
<comment type="catalytic activity">
    <reaction evidence="1">
        <text>S-ubiquitinyl-[E2 ubiquitin-conjugating enzyme]-L-cysteine + [acceptor protein]-L-lysine = [E2 ubiquitin-conjugating enzyme]-L-cysteine + N(6)-ubiquitinyl-[acceptor protein]-L-lysine.</text>
        <dbReference type="EC" id="2.3.2.26"/>
    </reaction>
</comment>
<dbReference type="Pfam" id="PF00612">
    <property type="entry name" value="IQ"/>
    <property type="match status" value="1"/>
</dbReference>
<evidence type="ECO:0000256" key="1">
    <source>
        <dbReference type="ARBA" id="ARBA00000885"/>
    </source>
</evidence>
<dbReference type="SUPFAM" id="SSF56204">
    <property type="entry name" value="Hect, E3 ligase catalytic domain"/>
    <property type="match status" value="1"/>
</dbReference>
<dbReference type="GO" id="GO:0000209">
    <property type="term" value="P:protein polyubiquitination"/>
    <property type="evidence" value="ECO:0007669"/>
    <property type="project" value="InterPro"/>
</dbReference>
<dbReference type="Gene3D" id="3.30.2160.10">
    <property type="entry name" value="Hect, E3 ligase catalytic domain"/>
    <property type="match status" value="1"/>
</dbReference>
<evidence type="ECO:0000259" key="11">
    <source>
        <dbReference type="PROSITE" id="PS50237"/>
    </source>
</evidence>
<dbReference type="Proteomes" id="UP000593567">
    <property type="component" value="Unassembled WGS sequence"/>
</dbReference>
<comment type="pathway">
    <text evidence="2">Protein modification; protein ubiquitination.</text>
</comment>
<evidence type="ECO:0000313" key="13">
    <source>
        <dbReference type="Proteomes" id="UP000593567"/>
    </source>
</evidence>
<evidence type="ECO:0000256" key="5">
    <source>
        <dbReference type="ARBA" id="ARBA00022786"/>
    </source>
</evidence>
<dbReference type="FunFam" id="3.30.2160.10:FF:000002">
    <property type="entry name" value="Putative Ubiquitin-protein ligase E3C"/>
    <property type="match status" value="1"/>
</dbReference>
<evidence type="ECO:0000256" key="4">
    <source>
        <dbReference type="ARBA" id="ARBA00022679"/>
    </source>
</evidence>
<keyword evidence="6" id="KW-0770">Synapse</keyword>
<dbReference type="InterPro" id="IPR035983">
    <property type="entry name" value="Hect_E3_ubiquitin_ligase"/>
</dbReference>
<dbReference type="OrthoDB" id="8068875at2759"/>
<dbReference type="PROSITE" id="PS50237">
    <property type="entry name" value="HECT"/>
    <property type="match status" value="1"/>
</dbReference>
<evidence type="ECO:0000256" key="7">
    <source>
        <dbReference type="ARBA" id="ARBA00034105"/>
    </source>
</evidence>
<dbReference type="GO" id="GO:0061630">
    <property type="term" value="F:ubiquitin protein ligase activity"/>
    <property type="evidence" value="ECO:0007669"/>
    <property type="project" value="UniProtKB-EC"/>
</dbReference>
<organism evidence="12 13">
    <name type="scientific">Bugula neritina</name>
    <name type="common">Brown bryozoan</name>
    <name type="synonym">Sertularia neritina</name>
    <dbReference type="NCBI Taxonomy" id="10212"/>
    <lineage>
        <taxon>Eukaryota</taxon>
        <taxon>Metazoa</taxon>
        <taxon>Spiralia</taxon>
        <taxon>Lophotrochozoa</taxon>
        <taxon>Bryozoa</taxon>
        <taxon>Gymnolaemata</taxon>
        <taxon>Cheilostomatida</taxon>
        <taxon>Flustrina</taxon>
        <taxon>Buguloidea</taxon>
        <taxon>Bugulidae</taxon>
        <taxon>Bugula</taxon>
    </lineage>
</organism>
<name>A0A7J7JHN8_BUGNE</name>
<proteinExistence type="predicted"/>
<dbReference type="InterPro" id="IPR000569">
    <property type="entry name" value="HECT_dom"/>
</dbReference>
<evidence type="ECO:0000313" key="12">
    <source>
        <dbReference type="EMBL" id="KAF6025567.1"/>
    </source>
</evidence>
<evidence type="ECO:0000256" key="6">
    <source>
        <dbReference type="ARBA" id="ARBA00023018"/>
    </source>
</evidence>
<dbReference type="PANTHER" id="PTHR45700">
    <property type="entry name" value="UBIQUITIN-PROTEIN LIGASE E3C"/>
    <property type="match status" value="1"/>
</dbReference>
<keyword evidence="13" id="KW-1185">Reference proteome</keyword>
<sequence>MFGNTKSTSSSHVSDDKNKFLLEKKMARQKREWKAMEMNAVIKIQKHVRGFLTRRQFLSKIRNNLDVAISYKDEQIDYTPVLQPASAVFPSAKRFLIFFTKDQRVTKRFECLCKYILHSLNSAVIQENYMSMLLNKSLSASWIEHIKQLLVCCTQFTQLKPENSADMKTINTLLTVLISFTSTTNWRILTGKSGDVLRPAMNQLCTNFLSHVKEKSFFQSMEGLLISGLVKPKPCFKAATFSAICTLLLRMYNAEGNRTLSLLANLLQLGLAEKEGVVDNLVQFNNVMNKLLQLCGQFMAGRSKTSKSHWHPILGWSNQPLDHNEAIPFITKQLQLLWDPKTISILFCELNEFSMSLSDEEARKSAGQKKKKGDKKNVMLKLDSSVILSTCTACSMYLSAKSVLIHIQAEILSGLAFHPTLLKQLWILISHLGSSSGRVKVILDALTNQMSESFESYTNSLTSVLALFCDAAVMLFMILDDVEMYEDQKPFSLDDLIGLSDMLNQLVFKIIYYDVIDWKHADTDPLFNAAHSLLQLLHERDSRRSFAPPNHWIIKDIKPAQFISSIDKGNTTAQFLLQKMPQIIAHKDRVILFRKLVMSEKESLGLTAAARTISNVTYVTISRRRLLEDGYSQLAGISAHALKGVIRVKFVNYQGLDEAGIDQDGVFKEFLEETVKRVFDPALNLFRVTDEQKLYPSPISSLQDNHLKLFEFVGRILGKALYEGIVIDVPFAPFFLTQVLNNMKNSMYSYLDELPSLDPALYKNLSYVKHYDGDIEDLDLTFSYDEDFMGQLKNYELKPGGRAISVTNENRISYVHYMARFKMRTQIKEQTQAFIRGFSSIVNYDWLRMFSTPEAQKLISGDTVEIDLSDLRRHTQYFGGFHNNHRVIIWLWDILEKDFSETERSQFLKFITSCSKPPLLGFAQLDPPFSIRCVEVADDQDTGDTIGSILKGFFNIRKNEPAGRLPTSSTCFNLLKLPNYSKKRILKDKLRYSILNNTGFELS</sequence>
<dbReference type="FunFam" id="3.30.2410.10:FF:000012">
    <property type="entry name" value="Ubiquitin-protein ligase E3B"/>
    <property type="match status" value="1"/>
</dbReference>
<comment type="subcellular location">
    <subcellularLocation>
        <location evidence="7">Postsynaptic density</location>
    </subcellularLocation>
</comment>
<gene>
    <name evidence="12" type="ORF">EB796_016109</name>
</gene>
<evidence type="ECO:0000256" key="9">
    <source>
        <dbReference type="ARBA" id="ARBA00077267"/>
    </source>
</evidence>
<keyword evidence="4" id="KW-0808">Transferase</keyword>
<evidence type="ECO:0000256" key="2">
    <source>
        <dbReference type="ARBA" id="ARBA00004906"/>
    </source>
</evidence>
<dbReference type="AlphaFoldDB" id="A0A7J7JHN8"/>
<dbReference type="InterPro" id="IPR000048">
    <property type="entry name" value="IQ_motif_EF-hand-BS"/>
</dbReference>
<accession>A0A7J7JHN8</accession>
<reference evidence="12" key="1">
    <citation type="submission" date="2020-06" db="EMBL/GenBank/DDBJ databases">
        <title>Draft genome of Bugula neritina, a colonial animal packing powerful symbionts and potential medicines.</title>
        <authorList>
            <person name="Rayko M."/>
        </authorList>
    </citation>
    <scope>NUCLEOTIDE SEQUENCE [LARGE SCALE GENOMIC DNA]</scope>
    <source>
        <strain evidence="12">Kwan_BN1</strain>
    </source>
</reference>
<keyword evidence="5 10" id="KW-0833">Ubl conjugation pathway</keyword>
<evidence type="ECO:0000256" key="3">
    <source>
        <dbReference type="ARBA" id="ARBA00012485"/>
    </source>
</evidence>
<dbReference type="GO" id="GO:0014069">
    <property type="term" value="C:postsynaptic density"/>
    <property type="evidence" value="ECO:0007669"/>
    <property type="project" value="UniProtKB-SubCell"/>
</dbReference>
<dbReference type="EMBL" id="VXIV02002442">
    <property type="protein sequence ID" value="KAF6025567.1"/>
    <property type="molecule type" value="Genomic_DNA"/>
</dbReference>
<protein>
    <recommendedName>
        <fullName evidence="8">Ubiquitin-protein ligase E3B</fullName>
        <ecNumber evidence="3">2.3.2.26</ecNumber>
    </recommendedName>
    <alternativeName>
        <fullName evidence="9">HECT-type ubiquitin transferase E3B</fullName>
    </alternativeName>
</protein>
<feature type="domain" description="HECT" evidence="11">
    <location>
        <begin position="638"/>
        <end position="1003"/>
    </location>
</feature>
<dbReference type="Gene3D" id="3.90.1750.10">
    <property type="entry name" value="Hect, E3 ligase catalytic domains"/>
    <property type="match status" value="1"/>
</dbReference>